<gene>
    <name evidence="1" type="ORF">N7458_004011</name>
</gene>
<organism evidence="1 2">
    <name type="scientific">Penicillium daleae</name>
    <dbReference type="NCBI Taxonomy" id="63821"/>
    <lineage>
        <taxon>Eukaryota</taxon>
        <taxon>Fungi</taxon>
        <taxon>Dikarya</taxon>
        <taxon>Ascomycota</taxon>
        <taxon>Pezizomycotina</taxon>
        <taxon>Eurotiomycetes</taxon>
        <taxon>Eurotiomycetidae</taxon>
        <taxon>Eurotiales</taxon>
        <taxon>Aspergillaceae</taxon>
        <taxon>Penicillium</taxon>
    </lineage>
</organism>
<dbReference type="GeneID" id="81597636"/>
<reference evidence="1" key="1">
    <citation type="submission" date="2022-12" db="EMBL/GenBank/DDBJ databases">
        <authorList>
            <person name="Petersen C."/>
        </authorList>
    </citation>
    <scope>NUCLEOTIDE SEQUENCE</scope>
    <source>
        <strain evidence="1">IBT 16125</strain>
    </source>
</reference>
<comment type="caution">
    <text evidence="1">The sequence shown here is derived from an EMBL/GenBank/DDBJ whole genome shotgun (WGS) entry which is preliminary data.</text>
</comment>
<name>A0AAD6CBR5_9EURO</name>
<sequence>MPPTINRSKKRKFHADFEQTIHKMATPLMSFVNIETGHPHPDFPRNHLSFHLLTSNQLDALARHYHQVWPAQPATSCYPFQIRSWIGAPDQSYVDINTKRRRFGFFIGMPGYGDPVNGGPERPWLSSLENILSFGPESTGDEDEDCYGYGYHDEEVKEDDGDYEMSENEEICVLEEEVLEWMAREWEAALREASDRSRGPFRKY</sequence>
<accession>A0AAD6CBR5</accession>
<dbReference type="EMBL" id="JAPVEA010000004">
    <property type="protein sequence ID" value="KAJ5455747.1"/>
    <property type="molecule type" value="Genomic_DNA"/>
</dbReference>
<dbReference type="Proteomes" id="UP001213681">
    <property type="component" value="Unassembled WGS sequence"/>
</dbReference>
<dbReference type="RefSeq" id="XP_056768120.1">
    <property type="nucleotide sequence ID" value="XM_056907393.1"/>
</dbReference>
<keyword evidence="2" id="KW-1185">Reference proteome</keyword>
<protein>
    <submittedName>
        <fullName evidence="1">Uncharacterized protein</fullName>
    </submittedName>
</protein>
<dbReference type="AlphaFoldDB" id="A0AAD6CBR5"/>
<proteinExistence type="predicted"/>
<evidence type="ECO:0000313" key="1">
    <source>
        <dbReference type="EMBL" id="KAJ5455747.1"/>
    </source>
</evidence>
<evidence type="ECO:0000313" key="2">
    <source>
        <dbReference type="Proteomes" id="UP001213681"/>
    </source>
</evidence>
<reference evidence="1" key="2">
    <citation type="journal article" date="2023" name="IMA Fungus">
        <title>Comparative genomic study of the Penicillium genus elucidates a diverse pangenome and 15 lateral gene transfer events.</title>
        <authorList>
            <person name="Petersen C."/>
            <person name="Sorensen T."/>
            <person name="Nielsen M.R."/>
            <person name="Sondergaard T.E."/>
            <person name="Sorensen J.L."/>
            <person name="Fitzpatrick D.A."/>
            <person name="Frisvad J.C."/>
            <person name="Nielsen K.L."/>
        </authorList>
    </citation>
    <scope>NUCLEOTIDE SEQUENCE</scope>
    <source>
        <strain evidence="1">IBT 16125</strain>
    </source>
</reference>